<dbReference type="PANTHER" id="PTHR13460:SF0">
    <property type="entry name" value="MALECTIN"/>
    <property type="match status" value="1"/>
</dbReference>
<keyword evidence="3" id="KW-0812">Transmembrane</keyword>
<keyword evidence="8" id="KW-0472">Membrane</keyword>
<dbReference type="GO" id="GO:0005975">
    <property type="term" value="P:carbohydrate metabolic process"/>
    <property type="evidence" value="ECO:0007669"/>
    <property type="project" value="UniProtKB-ARBA"/>
</dbReference>
<evidence type="ECO:0000256" key="2">
    <source>
        <dbReference type="ARBA" id="ARBA00009141"/>
    </source>
</evidence>
<evidence type="ECO:0000256" key="1">
    <source>
        <dbReference type="ARBA" id="ARBA00004115"/>
    </source>
</evidence>
<gene>
    <name evidence="12" type="ORF">HMPREF1535_00698</name>
</gene>
<evidence type="ECO:0000313" key="12">
    <source>
        <dbReference type="EMBL" id="KKB59139.1"/>
    </source>
</evidence>
<dbReference type="Gene3D" id="2.60.120.430">
    <property type="entry name" value="Galactose-binding lectin"/>
    <property type="match status" value="1"/>
</dbReference>
<keyword evidence="7" id="KW-1133">Transmembrane helix</keyword>
<dbReference type="Pfam" id="PF11721">
    <property type="entry name" value="Malectin"/>
    <property type="match status" value="1"/>
</dbReference>
<accession>A0A0F5JN64</accession>
<keyword evidence="6" id="KW-0256">Endoplasmic reticulum</keyword>
<reference evidence="12 13" key="1">
    <citation type="submission" date="2013-04" db="EMBL/GenBank/DDBJ databases">
        <title>The Genome Sequence of Parabacteroides goldsteinii DSM 19448.</title>
        <authorList>
            <consortium name="The Broad Institute Genomics Platform"/>
            <person name="Earl A."/>
            <person name="Ward D."/>
            <person name="Feldgarden M."/>
            <person name="Gevers D."/>
            <person name="Martens E."/>
            <person name="Sakamoto M."/>
            <person name="Benno Y."/>
            <person name="Song Y."/>
            <person name="Liu C."/>
            <person name="Lee J."/>
            <person name="Bolanos M."/>
            <person name="Vaisanen M.L."/>
            <person name="Finegold S.M."/>
            <person name="Walker B."/>
            <person name="Young S."/>
            <person name="Zeng Q."/>
            <person name="Gargeya S."/>
            <person name="Fitzgerald M."/>
            <person name="Haas B."/>
            <person name="Abouelleil A."/>
            <person name="Allen A.W."/>
            <person name="Alvarado L."/>
            <person name="Arachchi H.M."/>
            <person name="Berlin A.M."/>
            <person name="Chapman S.B."/>
            <person name="Gainer-Dewar J."/>
            <person name="Goldberg J."/>
            <person name="Griggs A."/>
            <person name="Gujja S."/>
            <person name="Hansen M."/>
            <person name="Howarth C."/>
            <person name="Imamovic A."/>
            <person name="Ireland A."/>
            <person name="Larimer J."/>
            <person name="McCowan C."/>
            <person name="Murphy C."/>
            <person name="Pearson M."/>
            <person name="Poon T.W."/>
            <person name="Priest M."/>
            <person name="Roberts A."/>
            <person name="Saif S."/>
            <person name="Shea T."/>
            <person name="Sisk P."/>
            <person name="Sykes S."/>
            <person name="Wortman J."/>
            <person name="Nusbaum C."/>
            <person name="Birren B."/>
        </authorList>
    </citation>
    <scope>NUCLEOTIDE SEQUENCE [LARGE SCALE GENOMIC DNA]</scope>
    <source>
        <strain evidence="12 13">DSM 19448</strain>
    </source>
</reference>
<dbReference type="GO" id="GO:0016020">
    <property type="term" value="C:membrane"/>
    <property type="evidence" value="ECO:0007669"/>
    <property type="project" value="TreeGrafter"/>
</dbReference>
<dbReference type="RefSeq" id="WP_046145306.1">
    <property type="nucleotide sequence ID" value="NZ_KQ033912.1"/>
</dbReference>
<evidence type="ECO:0000256" key="8">
    <source>
        <dbReference type="ARBA" id="ARBA00023136"/>
    </source>
</evidence>
<organism evidence="12 13">
    <name type="scientific">Parabacteroides goldsteinii DSM 19448 = WAL 12034</name>
    <dbReference type="NCBI Taxonomy" id="927665"/>
    <lineage>
        <taxon>Bacteria</taxon>
        <taxon>Pseudomonadati</taxon>
        <taxon>Bacteroidota</taxon>
        <taxon>Bacteroidia</taxon>
        <taxon>Bacteroidales</taxon>
        <taxon>Tannerellaceae</taxon>
        <taxon>Parabacteroides</taxon>
    </lineage>
</organism>
<sequence length="997" mass="112767">MKKHWNIIGLLILSIFLFSFKPKEKDPEIIYLRENPTPGMQLAATEVQKYVYQRTGKLLPIKKFGKGKAVSAIMLICDSMKLEPEAFSLSVENSSLYLKGGSDVALLYAAYQYAELLGVRFTLHGDIIPDTPYQGSLLQCGKGDYKPLFALRGLLPFHDFPEGPDLWNEDMYKSCMTQMVKMKMNFFSLHTYPHVEPNVWVGLPEDMDKEGNVTYSYPTTLANTSRPGAWGYSAMDTRDYCCGASALFKDSIYASPLVEGLLPWPKGQDQMNEVFNRTGALWDDAFSFGKQLGIRFCAGLESPLSIPKEVAERLKEKNIAPGSREAKELLYKGIFSRIQKRHPLDYFWLWTPEGWTWGTPSKESIQSTVEDVQIARSVLSEMGDPFGFGLSGWVLGPPNDTKLFDQYLPAGDFMSSLSRLVGQERIDLGYKELSNSRMKMPVLWLEDDPALTTPQFWAGRLRSDIAESYAAGCSGIVGNFWRTRSIAPNIIAMADACWEQEDWNPDFGKPYQYVPVPTNDIRIGGVGTNYYRHIKGTEDQYLYNTQRYDLEGFKVKVPNGNYKVTFLFSETMFNEPEKRVFHLKIQDSEILRNIDVFKAAGRDSAYTITSGMVKVDNYTLNIQFEPVVGPTFLSGFIIEGKTADVNQIKGTPYRRCIDVGGGLYKDFEADLSEQVGNKQQKPRDMSATSLYQDYACHEFGPEVGNRVAAIFESLDGTVGNEGHLGFRMPRPAAWITGPGVIQPNETPWEEEAVKYAFVDSLYALRGLIKGKGNKARFDYWLNTFSCLRTMGELGCMRGLLDKQMQELSALLSENEKRSFVEDKILPLRIDLSRKWEQMIGYLMQTVYTSGELGTLINLESQTRKTYGFLTKYDKELETAYGKILPAEIGLSKTYSQSPRLIVLNERTVLDKEEDYKMEVVVLGMTNSDKVPVLMYRELGKGKFKAIKMVCEKGNIFSVQIPDNTGKTLEYYVSMEIEGKVLSYPASAPEKNSTWVRL</sequence>
<proteinExistence type="inferred from homology"/>
<keyword evidence="4" id="KW-0732">Signal</keyword>
<protein>
    <recommendedName>
        <fullName evidence="11">Malectin domain-containing protein</fullName>
    </recommendedName>
</protein>
<name>A0A0F5JN64_9BACT</name>
<evidence type="ECO:0000256" key="3">
    <source>
        <dbReference type="ARBA" id="ARBA00022692"/>
    </source>
</evidence>
<evidence type="ECO:0000256" key="6">
    <source>
        <dbReference type="ARBA" id="ARBA00022824"/>
    </source>
</evidence>
<evidence type="ECO:0000256" key="5">
    <source>
        <dbReference type="ARBA" id="ARBA00022801"/>
    </source>
</evidence>
<dbReference type="PANTHER" id="PTHR13460">
    <property type="match status" value="1"/>
</dbReference>
<dbReference type="GO" id="GO:0016787">
    <property type="term" value="F:hydrolase activity"/>
    <property type="evidence" value="ECO:0007669"/>
    <property type="project" value="UniProtKB-KW"/>
</dbReference>
<comment type="similarity">
    <text evidence="2">Belongs to the malectin family.</text>
</comment>
<dbReference type="GO" id="GO:0030246">
    <property type="term" value="F:carbohydrate binding"/>
    <property type="evidence" value="ECO:0007669"/>
    <property type="project" value="InterPro"/>
</dbReference>
<dbReference type="SUPFAM" id="SSF55545">
    <property type="entry name" value="beta-N-acetylhexosaminidase-like domain"/>
    <property type="match status" value="1"/>
</dbReference>
<dbReference type="PATRIC" id="fig|927665.4.peg.707"/>
<feature type="domain" description="Malectin" evidence="11">
    <location>
        <begin position="529"/>
        <end position="625"/>
    </location>
</feature>
<evidence type="ECO:0000313" key="13">
    <source>
        <dbReference type="Proteomes" id="UP000033047"/>
    </source>
</evidence>
<evidence type="ECO:0000256" key="7">
    <source>
        <dbReference type="ARBA" id="ARBA00022989"/>
    </source>
</evidence>
<keyword evidence="10" id="KW-0119">Carbohydrate metabolism</keyword>
<dbReference type="AlphaFoldDB" id="A0A0F5JN64"/>
<dbReference type="Proteomes" id="UP000033047">
    <property type="component" value="Unassembled WGS sequence"/>
</dbReference>
<keyword evidence="5" id="KW-0378">Hydrolase</keyword>
<dbReference type="HOGENOM" id="CLU_296446_0_0_10"/>
<evidence type="ECO:0000256" key="9">
    <source>
        <dbReference type="ARBA" id="ARBA00023180"/>
    </source>
</evidence>
<dbReference type="EMBL" id="AQHV01000003">
    <property type="protein sequence ID" value="KKB59139.1"/>
    <property type="molecule type" value="Genomic_DNA"/>
</dbReference>
<keyword evidence="9" id="KW-0325">Glycoprotein</keyword>
<dbReference type="InterPro" id="IPR039155">
    <property type="entry name" value="MLEC"/>
</dbReference>
<evidence type="ECO:0000256" key="4">
    <source>
        <dbReference type="ARBA" id="ARBA00022729"/>
    </source>
</evidence>
<comment type="subcellular location">
    <subcellularLocation>
        <location evidence="1">Endoplasmic reticulum membrane</location>
        <topology evidence="1">Single-pass type I membrane protein</topology>
    </subcellularLocation>
</comment>
<evidence type="ECO:0000256" key="10">
    <source>
        <dbReference type="ARBA" id="ARBA00023277"/>
    </source>
</evidence>
<evidence type="ECO:0000259" key="11">
    <source>
        <dbReference type="Pfam" id="PF11721"/>
    </source>
</evidence>
<dbReference type="InterPro" id="IPR021720">
    <property type="entry name" value="Malectin_dom"/>
</dbReference>
<dbReference type="STRING" id="927665.HMPREF1535_00698"/>
<comment type="caution">
    <text evidence="12">The sequence shown here is derived from an EMBL/GenBank/DDBJ whole genome shotgun (WGS) entry which is preliminary data.</text>
</comment>
<dbReference type="InterPro" id="IPR029018">
    <property type="entry name" value="Hex-like_dom2"/>
</dbReference>